<feature type="compositionally biased region" description="Polar residues" evidence="6">
    <location>
        <begin position="148"/>
        <end position="166"/>
    </location>
</feature>
<name>A0A5C3N8M6_9AGAM</name>
<evidence type="ECO:0000256" key="5">
    <source>
        <dbReference type="RuleBase" id="RU000682"/>
    </source>
</evidence>
<feature type="compositionally biased region" description="Low complexity" evidence="6">
    <location>
        <begin position="107"/>
        <end position="120"/>
    </location>
</feature>
<dbReference type="SUPFAM" id="SSF46689">
    <property type="entry name" value="Homeodomain-like"/>
    <property type="match status" value="1"/>
</dbReference>
<dbReference type="InterPro" id="IPR009057">
    <property type="entry name" value="Homeodomain-like_sf"/>
</dbReference>
<dbReference type="AlphaFoldDB" id="A0A5C3N8M6"/>
<sequence length="438" mass="47920">MADQHHNYLFDSFSRPSRAGTPSGGFSSMGQGGRTNLPPLHTALQTLPPPVTNAYPTYYNQQQQPTQGRNDYNTSVYGQGTWPSNTATSQYHQSSSYGVYQDPRHTSQSSYSSYPSRSSPAPLPTPTDSLRLPPINVPAQNSRDERWTTQQQYSSMPAHHSSQNGGPYQGHHTPHHSSHTATNVRSPTAPFSDPYGSHYTAYQSASYGHAEAPDPRQLPGAVPPVNTPSRMAMAAPRISTVGRGVPRPDMHGFNPYPPQARASIPAPANYLPEPETPVTESSIKKKRKRADAAQLKVLNDVYARTAFPSTEERQELAKKLDMSARSVQIWFQNKRQAMRQSNRQTGAATTTHESTAHSHTHTSHIPVESPVSPAGGYAGSPTPPIGSSSRAMPSASYMSRPPESVSFHSMGRSPQSTPAPRRMQSPDEHSGKWSSRYQ</sequence>
<proteinExistence type="predicted"/>
<dbReference type="InterPro" id="IPR017970">
    <property type="entry name" value="Homeobox_CS"/>
</dbReference>
<reference evidence="8 9" key="1">
    <citation type="journal article" date="2019" name="Nat. Ecol. Evol.">
        <title>Megaphylogeny resolves global patterns of mushroom evolution.</title>
        <authorList>
            <person name="Varga T."/>
            <person name="Krizsan K."/>
            <person name="Foldi C."/>
            <person name="Dima B."/>
            <person name="Sanchez-Garcia M."/>
            <person name="Sanchez-Ramirez S."/>
            <person name="Szollosi G.J."/>
            <person name="Szarkandi J.G."/>
            <person name="Papp V."/>
            <person name="Albert L."/>
            <person name="Andreopoulos W."/>
            <person name="Angelini C."/>
            <person name="Antonin V."/>
            <person name="Barry K.W."/>
            <person name="Bougher N.L."/>
            <person name="Buchanan P."/>
            <person name="Buyck B."/>
            <person name="Bense V."/>
            <person name="Catcheside P."/>
            <person name="Chovatia M."/>
            <person name="Cooper J."/>
            <person name="Damon W."/>
            <person name="Desjardin D."/>
            <person name="Finy P."/>
            <person name="Geml J."/>
            <person name="Haridas S."/>
            <person name="Hughes K."/>
            <person name="Justo A."/>
            <person name="Karasinski D."/>
            <person name="Kautmanova I."/>
            <person name="Kiss B."/>
            <person name="Kocsube S."/>
            <person name="Kotiranta H."/>
            <person name="LaButti K.M."/>
            <person name="Lechner B.E."/>
            <person name="Liimatainen K."/>
            <person name="Lipzen A."/>
            <person name="Lukacs Z."/>
            <person name="Mihaltcheva S."/>
            <person name="Morgado L.N."/>
            <person name="Niskanen T."/>
            <person name="Noordeloos M.E."/>
            <person name="Ohm R.A."/>
            <person name="Ortiz-Santana B."/>
            <person name="Ovrebo C."/>
            <person name="Racz N."/>
            <person name="Riley R."/>
            <person name="Savchenko A."/>
            <person name="Shiryaev A."/>
            <person name="Soop K."/>
            <person name="Spirin V."/>
            <person name="Szebenyi C."/>
            <person name="Tomsovsky M."/>
            <person name="Tulloss R.E."/>
            <person name="Uehling J."/>
            <person name="Grigoriev I.V."/>
            <person name="Vagvolgyi C."/>
            <person name="Papp T."/>
            <person name="Martin F.M."/>
            <person name="Miettinen O."/>
            <person name="Hibbett D.S."/>
            <person name="Nagy L.G."/>
        </authorList>
    </citation>
    <scope>NUCLEOTIDE SEQUENCE [LARGE SCALE GENOMIC DNA]</scope>
    <source>
        <strain evidence="8 9">OMC1185</strain>
    </source>
</reference>
<dbReference type="OrthoDB" id="6159439at2759"/>
<dbReference type="GO" id="GO:0005634">
    <property type="term" value="C:nucleus"/>
    <property type="evidence" value="ECO:0007669"/>
    <property type="project" value="UniProtKB-SubCell"/>
</dbReference>
<keyword evidence="3 4" id="KW-0539">Nucleus</keyword>
<dbReference type="Gene3D" id="1.10.10.60">
    <property type="entry name" value="Homeodomain-like"/>
    <property type="match status" value="1"/>
</dbReference>
<dbReference type="PANTHER" id="PTHR24324:SF9">
    <property type="entry name" value="HOMEOBOX DOMAIN-CONTAINING PROTEIN"/>
    <property type="match status" value="1"/>
</dbReference>
<evidence type="ECO:0000256" key="2">
    <source>
        <dbReference type="ARBA" id="ARBA00023155"/>
    </source>
</evidence>
<dbReference type="Proteomes" id="UP000305948">
    <property type="component" value="Unassembled WGS sequence"/>
</dbReference>
<evidence type="ECO:0000313" key="9">
    <source>
        <dbReference type="Proteomes" id="UP000305948"/>
    </source>
</evidence>
<accession>A0A5C3N8M6</accession>
<feature type="compositionally biased region" description="Polar residues" evidence="6">
    <location>
        <begin position="68"/>
        <end position="98"/>
    </location>
</feature>
<dbReference type="PROSITE" id="PS50071">
    <property type="entry name" value="HOMEOBOX_2"/>
    <property type="match status" value="1"/>
</dbReference>
<evidence type="ECO:0000256" key="6">
    <source>
        <dbReference type="SAM" id="MobiDB-lite"/>
    </source>
</evidence>
<organism evidence="8 9">
    <name type="scientific">Heliocybe sulcata</name>
    <dbReference type="NCBI Taxonomy" id="5364"/>
    <lineage>
        <taxon>Eukaryota</taxon>
        <taxon>Fungi</taxon>
        <taxon>Dikarya</taxon>
        <taxon>Basidiomycota</taxon>
        <taxon>Agaricomycotina</taxon>
        <taxon>Agaricomycetes</taxon>
        <taxon>Gloeophyllales</taxon>
        <taxon>Gloeophyllaceae</taxon>
        <taxon>Heliocybe</taxon>
    </lineage>
</organism>
<keyword evidence="9" id="KW-1185">Reference proteome</keyword>
<dbReference type="EMBL" id="ML213506">
    <property type="protein sequence ID" value="TFK54209.1"/>
    <property type="molecule type" value="Genomic_DNA"/>
</dbReference>
<evidence type="ECO:0000256" key="4">
    <source>
        <dbReference type="PROSITE-ProRule" id="PRU00108"/>
    </source>
</evidence>
<evidence type="ECO:0000256" key="1">
    <source>
        <dbReference type="ARBA" id="ARBA00023125"/>
    </source>
</evidence>
<dbReference type="PANTHER" id="PTHR24324">
    <property type="entry name" value="HOMEOBOX PROTEIN HHEX"/>
    <property type="match status" value="1"/>
</dbReference>
<dbReference type="CDD" id="cd00086">
    <property type="entry name" value="homeodomain"/>
    <property type="match status" value="1"/>
</dbReference>
<dbReference type="PROSITE" id="PS00027">
    <property type="entry name" value="HOMEOBOX_1"/>
    <property type="match status" value="1"/>
</dbReference>
<feature type="DNA-binding region" description="Homeobox" evidence="4">
    <location>
        <begin position="283"/>
        <end position="342"/>
    </location>
</feature>
<dbReference type="Pfam" id="PF00046">
    <property type="entry name" value="Homeodomain"/>
    <property type="match status" value="1"/>
</dbReference>
<feature type="region of interest" description="Disordered" evidence="6">
    <location>
        <begin position="1"/>
        <end position="229"/>
    </location>
</feature>
<evidence type="ECO:0000256" key="3">
    <source>
        <dbReference type="ARBA" id="ARBA00023242"/>
    </source>
</evidence>
<evidence type="ECO:0000313" key="8">
    <source>
        <dbReference type="EMBL" id="TFK54209.1"/>
    </source>
</evidence>
<gene>
    <name evidence="8" type="ORF">OE88DRAFT_1786340</name>
</gene>
<dbReference type="SMART" id="SM00389">
    <property type="entry name" value="HOX"/>
    <property type="match status" value="1"/>
</dbReference>
<dbReference type="InterPro" id="IPR051000">
    <property type="entry name" value="Homeobox_DNA-bind_prot"/>
</dbReference>
<feature type="region of interest" description="Disordered" evidence="6">
    <location>
        <begin position="336"/>
        <end position="438"/>
    </location>
</feature>
<dbReference type="GO" id="GO:0000981">
    <property type="term" value="F:DNA-binding transcription factor activity, RNA polymerase II-specific"/>
    <property type="evidence" value="ECO:0007669"/>
    <property type="project" value="InterPro"/>
</dbReference>
<keyword evidence="2 4" id="KW-0371">Homeobox</keyword>
<feature type="compositionally biased region" description="Low complexity" evidence="6">
    <location>
        <begin position="52"/>
        <end position="67"/>
    </location>
</feature>
<comment type="subcellular location">
    <subcellularLocation>
        <location evidence="4 5">Nucleus</location>
    </subcellularLocation>
</comment>
<keyword evidence="1 4" id="KW-0238">DNA-binding</keyword>
<protein>
    <submittedName>
        <fullName evidence="8">Homeobox-domain-containing protein</fullName>
    </submittedName>
</protein>
<dbReference type="GO" id="GO:0030154">
    <property type="term" value="P:cell differentiation"/>
    <property type="evidence" value="ECO:0007669"/>
    <property type="project" value="TreeGrafter"/>
</dbReference>
<dbReference type="GO" id="GO:0000978">
    <property type="term" value="F:RNA polymerase II cis-regulatory region sequence-specific DNA binding"/>
    <property type="evidence" value="ECO:0007669"/>
    <property type="project" value="TreeGrafter"/>
</dbReference>
<feature type="compositionally biased region" description="Polar residues" evidence="6">
    <location>
        <begin position="336"/>
        <end position="346"/>
    </location>
</feature>
<feature type="domain" description="Homeobox" evidence="7">
    <location>
        <begin position="281"/>
        <end position="341"/>
    </location>
</feature>
<dbReference type="InterPro" id="IPR001356">
    <property type="entry name" value="HD"/>
</dbReference>
<evidence type="ECO:0000259" key="7">
    <source>
        <dbReference type="PROSITE" id="PS50071"/>
    </source>
</evidence>